<dbReference type="InterPro" id="IPR047928">
    <property type="entry name" value="Perm_prefix_1"/>
</dbReference>
<dbReference type="Proteomes" id="UP000060071">
    <property type="component" value="Chromosome"/>
</dbReference>
<gene>
    <name evidence="1" type="ORF">AUC44_04600</name>
</gene>
<organism evidence="1 2">
    <name type="scientific">Deinococcus actinosclerus</name>
    <dbReference type="NCBI Taxonomy" id="1768108"/>
    <lineage>
        <taxon>Bacteria</taxon>
        <taxon>Thermotogati</taxon>
        <taxon>Deinococcota</taxon>
        <taxon>Deinococci</taxon>
        <taxon>Deinococcales</taxon>
        <taxon>Deinococcaceae</taxon>
        <taxon>Deinococcus</taxon>
    </lineage>
</organism>
<protein>
    <recommendedName>
        <fullName evidence="3">DUF4384 domain-containing protein</fullName>
    </recommendedName>
</protein>
<reference evidence="1 2" key="1">
    <citation type="submission" date="2015-12" db="EMBL/GenBank/DDBJ databases">
        <authorList>
            <person name="Kim M.K."/>
            <person name="Srinivasan S."/>
            <person name="Lee J.-J."/>
            <person name="Kim K."/>
        </authorList>
    </citation>
    <scope>NUCLEOTIDE SEQUENCE [LARGE SCALE GENOMIC DNA]</scope>
    <source>
        <strain evidence="1 2">BM2</strain>
    </source>
</reference>
<sequence length="406" mass="44224">MTPEQDYVRRATRGLNGQARQATQAELLDHLTERTRQLTLTGLSPEQARAQAMQELGAPATVARSLRREQGFTTAGQLTLGTLIGLTLLISLTARLYAQGNEFVSTTINRVLFTEGSGWVDPCLNRANCISLYTDAPLTLEDARQANLIRLNGANRYLEGSGIQVRGLLRKSLTLKGYASQPIHPVEVGRDGHPGTQKGYLNLPSSLNSAAQQGWPVQLSGDGLNMTVNVAGQPLRLTDQLGMQVIETYLQQFLDQHLKTGVVGTVPVRPSTFVQVNGWAFPFSRAPKSTPVLSLKVPDPQGLYAVVSFVPEHSNQQWTSLPALRALHVPVEADHLNVPMFDLRDAPPALNLVNSREHFLTQVRAGHATAMLIEVPRDLHAAADIGIVKELERTLILKTGTSPDAP</sequence>
<proteinExistence type="predicted"/>
<dbReference type="RefSeq" id="WP_062157594.1">
    <property type="nucleotide sequence ID" value="NZ_CP013910.1"/>
</dbReference>
<evidence type="ECO:0000313" key="1">
    <source>
        <dbReference type="EMBL" id="ALW88260.1"/>
    </source>
</evidence>
<keyword evidence="2" id="KW-1185">Reference proteome</keyword>
<evidence type="ECO:0000313" key="2">
    <source>
        <dbReference type="Proteomes" id="UP000060071"/>
    </source>
</evidence>
<dbReference type="EMBL" id="CP013910">
    <property type="protein sequence ID" value="ALW88260.1"/>
    <property type="molecule type" value="Genomic_DNA"/>
</dbReference>
<name>A0ABM5X3I7_9DEIO</name>
<accession>A0ABM5X3I7</accession>
<dbReference type="NCBIfam" id="NF038403">
    <property type="entry name" value="perm_prefix_1"/>
    <property type="match status" value="1"/>
</dbReference>
<evidence type="ECO:0008006" key="3">
    <source>
        <dbReference type="Google" id="ProtNLM"/>
    </source>
</evidence>